<comment type="similarity">
    <text evidence="3">Belongs to the Nudix hydrolase family.</text>
</comment>
<dbReference type="InterPro" id="IPR000086">
    <property type="entry name" value="NUDIX_hydrolase_dom"/>
</dbReference>
<feature type="domain" description="Nudix hydrolase" evidence="4">
    <location>
        <begin position="45"/>
        <end position="176"/>
    </location>
</feature>
<dbReference type="PRINTS" id="PR00502">
    <property type="entry name" value="NUDIXFAMILY"/>
</dbReference>
<evidence type="ECO:0000256" key="3">
    <source>
        <dbReference type="RuleBase" id="RU003476"/>
    </source>
</evidence>
<dbReference type="EC" id="3.6.1.13" evidence="5"/>
<dbReference type="FunFam" id="3.90.79.10:FF:000024">
    <property type="entry name" value="ADP-ribose pyrophosphatase"/>
    <property type="match status" value="1"/>
</dbReference>
<comment type="caution">
    <text evidence="5">The sequence shown here is derived from an EMBL/GenBank/DDBJ whole genome shotgun (WGS) entry which is preliminary data.</text>
</comment>
<dbReference type="InterPro" id="IPR015797">
    <property type="entry name" value="NUDIX_hydrolase-like_dom_sf"/>
</dbReference>
<name>A0A4Y7RET3_9FIRM</name>
<proteinExistence type="inferred from homology"/>
<dbReference type="PANTHER" id="PTHR11839:SF18">
    <property type="entry name" value="NUDIX HYDROLASE DOMAIN-CONTAINING PROTEIN"/>
    <property type="match status" value="1"/>
</dbReference>
<protein>
    <submittedName>
        <fullName evidence="5">ADP-ribose pyrophosphatase</fullName>
        <ecNumber evidence="5">3.6.1.13</ecNumber>
    </submittedName>
</protein>
<evidence type="ECO:0000313" key="6">
    <source>
        <dbReference type="Proteomes" id="UP000298324"/>
    </source>
</evidence>
<organism evidence="5 6">
    <name type="scientific">Pelotomaculum schinkii</name>
    <dbReference type="NCBI Taxonomy" id="78350"/>
    <lineage>
        <taxon>Bacteria</taxon>
        <taxon>Bacillati</taxon>
        <taxon>Bacillota</taxon>
        <taxon>Clostridia</taxon>
        <taxon>Eubacteriales</taxon>
        <taxon>Desulfotomaculaceae</taxon>
        <taxon>Pelotomaculum</taxon>
    </lineage>
</organism>
<accession>A0A4Y7RET3</accession>
<dbReference type="PROSITE" id="PS51462">
    <property type="entry name" value="NUDIX"/>
    <property type="match status" value="1"/>
</dbReference>
<evidence type="ECO:0000259" key="4">
    <source>
        <dbReference type="PROSITE" id="PS51462"/>
    </source>
</evidence>
<dbReference type="GO" id="GO:0006753">
    <property type="term" value="P:nucleoside phosphate metabolic process"/>
    <property type="evidence" value="ECO:0007669"/>
    <property type="project" value="TreeGrafter"/>
</dbReference>
<evidence type="ECO:0000256" key="2">
    <source>
        <dbReference type="ARBA" id="ARBA00022801"/>
    </source>
</evidence>
<dbReference type="SUPFAM" id="SSF55811">
    <property type="entry name" value="Nudix"/>
    <property type="match status" value="1"/>
</dbReference>
<keyword evidence="6" id="KW-1185">Reference proteome</keyword>
<sequence length="188" mass="20913">MCTGVIMISDLTEKVLRSNIIYRGRILNLRVDTVELPDGRTAKREIVEHTGAVIIVPVKQDGQLLLVRQYRSATGRTALELPAGNIEPGEELESAALRELQEETGYKAKELVRLCSFFSTPGFSDEELHLFFASGLTLLNQNLDDDEFVEVLTVPWENAIQMIWSGEICDAASVAGILAVDSYMKNRL</sequence>
<dbReference type="GO" id="GO:0005829">
    <property type="term" value="C:cytosol"/>
    <property type="evidence" value="ECO:0007669"/>
    <property type="project" value="TreeGrafter"/>
</dbReference>
<dbReference type="Gene3D" id="3.90.79.10">
    <property type="entry name" value="Nucleoside Triphosphate Pyrophosphohydrolase"/>
    <property type="match status" value="1"/>
</dbReference>
<gene>
    <name evidence="5" type="primary">nudF</name>
    <name evidence="5" type="ORF">Psch_00360</name>
</gene>
<dbReference type="PROSITE" id="PS00893">
    <property type="entry name" value="NUDIX_BOX"/>
    <property type="match status" value="1"/>
</dbReference>
<reference evidence="5 6" key="1">
    <citation type="journal article" date="2018" name="Environ. Microbiol.">
        <title>Novel energy conservation strategies and behaviour of Pelotomaculum schinkii driving syntrophic propionate catabolism.</title>
        <authorList>
            <person name="Hidalgo-Ahumada C.A.P."/>
            <person name="Nobu M.K."/>
            <person name="Narihiro T."/>
            <person name="Tamaki H."/>
            <person name="Liu W.T."/>
            <person name="Kamagata Y."/>
            <person name="Stams A.J.M."/>
            <person name="Imachi H."/>
            <person name="Sousa D.Z."/>
        </authorList>
    </citation>
    <scope>NUCLEOTIDE SEQUENCE [LARGE SCALE GENOMIC DNA]</scope>
    <source>
        <strain evidence="5 6">HH</strain>
    </source>
</reference>
<dbReference type="Pfam" id="PF00293">
    <property type="entry name" value="NUDIX"/>
    <property type="match status" value="1"/>
</dbReference>
<dbReference type="AlphaFoldDB" id="A0A4Y7RET3"/>
<dbReference type="PANTHER" id="PTHR11839">
    <property type="entry name" value="UDP/ADP-SUGAR PYROPHOSPHATASE"/>
    <property type="match status" value="1"/>
</dbReference>
<dbReference type="Proteomes" id="UP000298324">
    <property type="component" value="Unassembled WGS sequence"/>
</dbReference>
<comment type="cofactor">
    <cofactor evidence="1">
        <name>Mg(2+)</name>
        <dbReference type="ChEBI" id="CHEBI:18420"/>
    </cofactor>
</comment>
<dbReference type="EMBL" id="QFGA01000001">
    <property type="protein sequence ID" value="TEB06827.1"/>
    <property type="molecule type" value="Genomic_DNA"/>
</dbReference>
<evidence type="ECO:0000313" key="5">
    <source>
        <dbReference type="EMBL" id="TEB06827.1"/>
    </source>
</evidence>
<dbReference type="InterPro" id="IPR020476">
    <property type="entry name" value="Nudix_hydrolase"/>
</dbReference>
<dbReference type="InterPro" id="IPR020084">
    <property type="entry name" value="NUDIX_hydrolase_CS"/>
</dbReference>
<dbReference type="GO" id="GO:0047631">
    <property type="term" value="F:ADP-ribose diphosphatase activity"/>
    <property type="evidence" value="ECO:0007669"/>
    <property type="project" value="UniProtKB-EC"/>
</dbReference>
<evidence type="ECO:0000256" key="1">
    <source>
        <dbReference type="ARBA" id="ARBA00001946"/>
    </source>
</evidence>
<keyword evidence="2 3" id="KW-0378">Hydrolase</keyword>
<dbReference type="GO" id="GO:0019693">
    <property type="term" value="P:ribose phosphate metabolic process"/>
    <property type="evidence" value="ECO:0007669"/>
    <property type="project" value="TreeGrafter"/>
</dbReference>